<organism evidence="1">
    <name type="scientific">Sipha flava</name>
    <name type="common">yellow sugarcane aphid</name>
    <dbReference type="NCBI Taxonomy" id="143950"/>
    <lineage>
        <taxon>Eukaryota</taxon>
        <taxon>Metazoa</taxon>
        <taxon>Ecdysozoa</taxon>
        <taxon>Arthropoda</taxon>
        <taxon>Hexapoda</taxon>
        <taxon>Insecta</taxon>
        <taxon>Pterygota</taxon>
        <taxon>Neoptera</taxon>
        <taxon>Paraneoptera</taxon>
        <taxon>Hemiptera</taxon>
        <taxon>Sternorrhyncha</taxon>
        <taxon>Aphidomorpha</taxon>
        <taxon>Aphidoidea</taxon>
        <taxon>Aphididae</taxon>
        <taxon>Sipha</taxon>
    </lineage>
</organism>
<dbReference type="PANTHER" id="PTHR19446">
    <property type="entry name" value="REVERSE TRANSCRIPTASES"/>
    <property type="match status" value="1"/>
</dbReference>
<reference evidence="1" key="1">
    <citation type="submission" date="2018-04" db="EMBL/GenBank/DDBJ databases">
        <title>Transcriptome assembly of Sipha flava.</title>
        <authorList>
            <person name="Scully E.D."/>
            <person name="Geib S.M."/>
            <person name="Palmer N.A."/>
            <person name="Koch K."/>
            <person name="Bradshaw J."/>
            <person name="Heng-Moss T."/>
            <person name="Sarath G."/>
        </authorList>
    </citation>
    <scope>NUCLEOTIDE SEQUENCE</scope>
</reference>
<proteinExistence type="predicted"/>
<sequence>MGNFNTQIGRENLYRPIIELESLHLISNNNGMRIIHFATSKDLVVSSTFYSRKYIFKLTWISSDSKTKNQIYHVIINRKHEKCINNVRSYRGTDGNSNHTNNKTPGEDNINSELIKLAGKQLTTEIHKLIYYVCTREKIPVDSNMAIICPIFKKGNPTKVENYREISFLETSYKVLSLTILNRLVKYVTDIIREYQSEFIRRKSTTNHTLPSDKL</sequence>
<gene>
    <name evidence="1" type="primary">YTX2_2</name>
    <name evidence="1" type="ORF">g.23280</name>
</gene>
<dbReference type="OrthoDB" id="6605674at2759"/>
<protein>
    <submittedName>
        <fullName evidence="1">Transposon TX1 uncharacterized protein</fullName>
    </submittedName>
</protein>
<evidence type="ECO:0000313" key="1">
    <source>
        <dbReference type="EMBL" id="MBY82542.1"/>
    </source>
</evidence>
<name>A0A2S2QZI6_9HEMI</name>
<accession>A0A2S2QZI6</accession>
<dbReference type="AlphaFoldDB" id="A0A2S2QZI6"/>
<dbReference type="EMBL" id="GGMS01013339">
    <property type="protein sequence ID" value="MBY82542.1"/>
    <property type="molecule type" value="Transcribed_RNA"/>
</dbReference>